<reference evidence="2" key="2">
    <citation type="submission" date="2017-02" db="UniProtKB">
        <authorList>
            <consortium name="WormBaseParasite"/>
        </authorList>
    </citation>
    <scope>IDENTIFICATION</scope>
</reference>
<dbReference type="STRING" id="6313.A0A0K0D9K6"/>
<evidence type="ECO:0000313" key="2">
    <source>
        <dbReference type="WBParaSite" id="ACAC_0000681801-mRNA-1"/>
    </source>
</evidence>
<proteinExistence type="predicted"/>
<sequence>MYHLHASYFKSDNCAASPWQSVYEPLIARITTKMRETRILQFFYKEFHTNASGQLLCSMVTNGNISGEITISYKVVLHRERSSNETTTGRRVISPHREELDRHQVKPVVPLYNLDMVD</sequence>
<evidence type="ECO:0000313" key="1">
    <source>
        <dbReference type="Proteomes" id="UP000035642"/>
    </source>
</evidence>
<dbReference type="Proteomes" id="UP000035642">
    <property type="component" value="Unassembled WGS sequence"/>
</dbReference>
<dbReference type="AlphaFoldDB" id="A0A0K0D9K6"/>
<organism evidence="1 2">
    <name type="scientific">Angiostrongylus cantonensis</name>
    <name type="common">Rat lungworm</name>
    <dbReference type="NCBI Taxonomy" id="6313"/>
    <lineage>
        <taxon>Eukaryota</taxon>
        <taxon>Metazoa</taxon>
        <taxon>Ecdysozoa</taxon>
        <taxon>Nematoda</taxon>
        <taxon>Chromadorea</taxon>
        <taxon>Rhabditida</taxon>
        <taxon>Rhabditina</taxon>
        <taxon>Rhabditomorpha</taxon>
        <taxon>Strongyloidea</taxon>
        <taxon>Metastrongylidae</taxon>
        <taxon>Angiostrongylus</taxon>
    </lineage>
</organism>
<keyword evidence="1" id="KW-1185">Reference proteome</keyword>
<protein>
    <submittedName>
        <fullName evidence="2">Uncharacterized protein</fullName>
    </submittedName>
</protein>
<reference evidence="1" key="1">
    <citation type="submission" date="2012-09" db="EMBL/GenBank/DDBJ databases">
        <authorList>
            <person name="Martin A.A."/>
        </authorList>
    </citation>
    <scope>NUCLEOTIDE SEQUENCE</scope>
</reference>
<dbReference type="WBParaSite" id="ACAC_0000681801-mRNA-1">
    <property type="protein sequence ID" value="ACAC_0000681801-mRNA-1"/>
    <property type="gene ID" value="ACAC_0000681801"/>
</dbReference>
<name>A0A0K0D9K6_ANGCA</name>
<accession>A0A0K0D9K6</accession>